<proteinExistence type="predicted"/>
<dbReference type="Proteomes" id="UP000182444">
    <property type="component" value="Chromosome 1D"/>
</dbReference>
<dbReference type="VEuPathDB" id="FungiDB:YALI1_D09326g"/>
<dbReference type="GeneID" id="94583259"/>
<organism evidence="1 2">
    <name type="scientific">Yarrowia lipolytica</name>
    <name type="common">Candida lipolytica</name>
    <dbReference type="NCBI Taxonomy" id="4952"/>
    <lineage>
        <taxon>Eukaryota</taxon>
        <taxon>Fungi</taxon>
        <taxon>Dikarya</taxon>
        <taxon>Ascomycota</taxon>
        <taxon>Saccharomycotina</taxon>
        <taxon>Dipodascomycetes</taxon>
        <taxon>Dipodascales</taxon>
        <taxon>Dipodascales incertae sedis</taxon>
        <taxon>Yarrowia</taxon>
    </lineage>
</organism>
<protein>
    <submittedName>
        <fullName evidence="1">Uncharacterized protein</fullName>
    </submittedName>
</protein>
<dbReference type="EMBL" id="CP017556">
    <property type="protein sequence ID" value="AOW03720.1"/>
    <property type="molecule type" value="Genomic_DNA"/>
</dbReference>
<name>A0A1D8NDM2_YARLL</name>
<evidence type="ECO:0000313" key="2">
    <source>
        <dbReference type="Proteomes" id="UP000182444"/>
    </source>
</evidence>
<dbReference type="RefSeq" id="XP_068138745.1">
    <property type="nucleotide sequence ID" value="XM_068282644.1"/>
</dbReference>
<sequence>MDWFEIITVLRSNHCRDLSNSLIPSAALSRQEKTHFRDDIGAQVSNFRETLPADGIDGILNPRSRYSNFRAGYGRRGKYSHLDRLGNTTPPTVTTGPTLSVWCFFLWVLFFFRQDSSSNQISCKRMYACQDPLCIRLQLWKFKLTGFGPIFFIAQTTS</sequence>
<gene>
    <name evidence="1" type="ORF">YALI1_D09326g</name>
</gene>
<dbReference type="AlphaFoldDB" id="A0A1D8NDM2"/>
<accession>A0A1D8NDM2</accession>
<evidence type="ECO:0000313" key="1">
    <source>
        <dbReference type="EMBL" id="AOW03720.1"/>
    </source>
</evidence>
<reference evidence="1 2" key="1">
    <citation type="journal article" date="2016" name="PLoS ONE">
        <title>Sequence Assembly of Yarrowia lipolytica Strain W29/CLIB89 Shows Transposable Element Diversity.</title>
        <authorList>
            <person name="Magnan C."/>
            <person name="Yu J."/>
            <person name="Chang I."/>
            <person name="Jahn E."/>
            <person name="Kanomata Y."/>
            <person name="Wu J."/>
            <person name="Zeller M."/>
            <person name="Oakes M."/>
            <person name="Baldi P."/>
            <person name="Sandmeyer S."/>
        </authorList>
    </citation>
    <scope>NUCLEOTIDE SEQUENCE [LARGE SCALE GENOMIC DNA]</scope>
    <source>
        <strain evidence="2">CLIB89(W29)</strain>
    </source>
</reference>